<reference evidence="2 3" key="1">
    <citation type="journal article" date="2012" name="Science">
        <title>The Paleozoic origin of enzymatic lignin decomposition reconstructed from 31 fungal genomes.</title>
        <authorList>
            <person name="Floudas D."/>
            <person name="Binder M."/>
            <person name="Riley R."/>
            <person name="Barry K."/>
            <person name="Blanchette R.A."/>
            <person name="Henrissat B."/>
            <person name="Martinez A.T."/>
            <person name="Otillar R."/>
            <person name="Spatafora J.W."/>
            <person name="Yadav J.S."/>
            <person name="Aerts A."/>
            <person name="Benoit I."/>
            <person name="Boyd A."/>
            <person name="Carlson A."/>
            <person name="Copeland A."/>
            <person name="Coutinho P.M."/>
            <person name="de Vries R.P."/>
            <person name="Ferreira P."/>
            <person name="Findley K."/>
            <person name="Foster B."/>
            <person name="Gaskell J."/>
            <person name="Glotzer D."/>
            <person name="Gorecki P."/>
            <person name="Heitman J."/>
            <person name="Hesse C."/>
            <person name="Hori C."/>
            <person name="Igarashi K."/>
            <person name="Jurgens J.A."/>
            <person name="Kallen N."/>
            <person name="Kersten P."/>
            <person name="Kohler A."/>
            <person name="Kuees U."/>
            <person name="Kumar T.K.A."/>
            <person name="Kuo A."/>
            <person name="LaButti K."/>
            <person name="Larrondo L.F."/>
            <person name="Lindquist E."/>
            <person name="Ling A."/>
            <person name="Lombard V."/>
            <person name="Lucas S."/>
            <person name="Lundell T."/>
            <person name="Martin R."/>
            <person name="McLaughlin D.J."/>
            <person name="Morgenstern I."/>
            <person name="Morin E."/>
            <person name="Murat C."/>
            <person name="Nagy L.G."/>
            <person name="Nolan M."/>
            <person name="Ohm R.A."/>
            <person name="Patyshakuliyeva A."/>
            <person name="Rokas A."/>
            <person name="Ruiz-Duenas F.J."/>
            <person name="Sabat G."/>
            <person name="Salamov A."/>
            <person name="Samejima M."/>
            <person name="Schmutz J."/>
            <person name="Slot J.C."/>
            <person name="St John F."/>
            <person name="Stenlid J."/>
            <person name="Sun H."/>
            <person name="Sun S."/>
            <person name="Syed K."/>
            <person name="Tsang A."/>
            <person name="Wiebenga A."/>
            <person name="Young D."/>
            <person name="Pisabarro A."/>
            <person name="Eastwood D.C."/>
            <person name="Martin F."/>
            <person name="Cullen D."/>
            <person name="Grigoriev I.V."/>
            <person name="Hibbett D.S."/>
        </authorList>
    </citation>
    <scope>NUCLEOTIDE SEQUENCE [LARGE SCALE GENOMIC DNA]</scope>
    <source>
        <strain evidence="2 3">LYAD-421 SS1</strain>
    </source>
</reference>
<proteinExistence type="predicted"/>
<name>R7SZB2_DICSQ</name>
<protein>
    <submittedName>
        <fullName evidence="2">Uncharacterized protein</fullName>
    </submittedName>
</protein>
<sequence length="342" mass="36732">MDVSLEELRFVSGKTKTNKWACAAISGPYKHKRGTAHVDMGSGPAPKLSISIAGMQLPNVWTNSGPVLGLLSRVDSPAATGPQERNQCIFINYFAVKKRLFFPRVVRAAAGPHELPPGAPGPGEQGPSAVPARRKNTGDSAGRSQHPSAPGSPSYDPVGQLLEYILERSDADMAIASDVDLIAIFGTSVIPEDILTGLVHRQPSIEVDEHGVGTISMDLDMGSPEQPFVSNTAASVVMEEIVSDPCHPPTPTELHTNAERNASASSRALRLRYGDWTEAEGDHRVVSTLHAWQKFLCEPGLPNNHAASVLHRLNRFPDRHACARPAFENQIVDGGSARVLVE</sequence>
<dbReference type="AlphaFoldDB" id="R7SZB2"/>
<evidence type="ECO:0000313" key="2">
    <source>
        <dbReference type="EMBL" id="EJF60302.1"/>
    </source>
</evidence>
<gene>
    <name evidence="2" type="ORF">DICSQDRAFT_171262</name>
</gene>
<feature type="region of interest" description="Disordered" evidence="1">
    <location>
        <begin position="113"/>
        <end position="155"/>
    </location>
</feature>
<dbReference type="EMBL" id="JH719417">
    <property type="protein sequence ID" value="EJF60302.1"/>
    <property type="molecule type" value="Genomic_DNA"/>
</dbReference>
<dbReference type="RefSeq" id="XP_007366982.1">
    <property type="nucleotide sequence ID" value="XM_007366920.1"/>
</dbReference>
<feature type="compositionally biased region" description="Polar residues" evidence="1">
    <location>
        <begin position="138"/>
        <end position="147"/>
    </location>
</feature>
<dbReference type="KEGG" id="dsq:DICSQDRAFT_171262"/>
<organism evidence="2 3">
    <name type="scientific">Dichomitus squalens (strain LYAD-421)</name>
    <name type="common">Western red white-rot fungus</name>
    <dbReference type="NCBI Taxonomy" id="732165"/>
    <lineage>
        <taxon>Eukaryota</taxon>
        <taxon>Fungi</taxon>
        <taxon>Dikarya</taxon>
        <taxon>Basidiomycota</taxon>
        <taxon>Agaricomycotina</taxon>
        <taxon>Agaricomycetes</taxon>
        <taxon>Polyporales</taxon>
        <taxon>Polyporaceae</taxon>
        <taxon>Dichomitus</taxon>
    </lineage>
</organism>
<dbReference type="HOGENOM" id="CLU_811396_0_0_1"/>
<accession>R7SZB2</accession>
<dbReference type="Proteomes" id="UP000053319">
    <property type="component" value="Unassembled WGS sequence"/>
</dbReference>
<evidence type="ECO:0000256" key="1">
    <source>
        <dbReference type="SAM" id="MobiDB-lite"/>
    </source>
</evidence>
<dbReference type="GeneID" id="18839300"/>
<dbReference type="OrthoDB" id="2758695at2759"/>
<evidence type="ECO:0000313" key="3">
    <source>
        <dbReference type="Proteomes" id="UP000053319"/>
    </source>
</evidence>